<reference evidence="1 2" key="1">
    <citation type="submission" date="2021-01" db="EMBL/GenBank/DDBJ databases">
        <title>Actinoplanes sp. nov. LDG1-06 isolated from lichen.</title>
        <authorList>
            <person name="Saeng-In P."/>
            <person name="Phongsopitanun W."/>
            <person name="Kanchanasin P."/>
            <person name="Yuki M."/>
            <person name="Kudo T."/>
            <person name="Ohkuma M."/>
            <person name="Tanasupawat S."/>
        </authorList>
    </citation>
    <scope>NUCLEOTIDE SEQUENCE [LARGE SCALE GENOMIC DNA]</scope>
    <source>
        <strain evidence="1 2">LDG1-06</strain>
    </source>
</reference>
<name>A0ABS2AIG5_9ACTN</name>
<comment type="caution">
    <text evidence="1">The sequence shown here is derived from an EMBL/GenBank/DDBJ whole genome shotgun (WGS) entry which is preliminary data.</text>
</comment>
<dbReference type="InterPro" id="IPR015919">
    <property type="entry name" value="Cadherin-like_sf"/>
</dbReference>
<proteinExistence type="predicted"/>
<sequence length="64" mass="6482">MAGTGGIRPYTLWSATALPVGLTIDPTTGVISGTPTVAGTYSTVIRVVDSANASATRSVSWKVT</sequence>
<organism evidence="1 2">
    <name type="scientific">Paractinoplanes ovalisporus</name>
    <dbReference type="NCBI Taxonomy" id="2810368"/>
    <lineage>
        <taxon>Bacteria</taxon>
        <taxon>Bacillati</taxon>
        <taxon>Actinomycetota</taxon>
        <taxon>Actinomycetes</taxon>
        <taxon>Micromonosporales</taxon>
        <taxon>Micromonosporaceae</taxon>
        <taxon>Paractinoplanes</taxon>
    </lineage>
</organism>
<dbReference type="InterPro" id="IPR013783">
    <property type="entry name" value="Ig-like_fold"/>
</dbReference>
<dbReference type="Proteomes" id="UP000632138">
    <property type="component" value="Unassembled WGS sequence"/>
</dbReference>
<dbReference type="EMBL" id="JAENHP010000011">
    <property type="protein sequence ID" value="MBM2619621.1"/>
    <property type="molecule type" value="Genomic_DNA"/>
</dbReference>
<accession>A0ABS2AIG5</accession>
<dbReference type="Gene3D" id="2.60.40.10">
    <property type="entry name" value="Immunoglobulins"/>
    <property type="match status" value="1"/>
</dbReference>
<keyword evidence="2" id="KW-1185">Reference proteome</keyword>
<evidence type="ECO:0000313" key="1">
    <source>
        <dbReference type="EMBL" id="MBM2619621.1"/>
    </source>
</evidence>
<gene>
    <name evidence="1" type="ORF">JIG36_29175</name>
</gene>
<dbReference type="Pfam" id="PF05345">
    <property type="entry name" value="He_PIG"/>
    <property type="match status" value="1"/>
</dbReference>
<dbReference type="SUPFAM" id="SSF49313">
    <property type="entry name" value="Cadherin-like"/>
    <property type="match status" value="1"/>
</dbReference>
<protein>
    <submittedName>
        <fullName evidence="1">Ig domain-containing protein</fullName>
    </submittedName>
</protein>
<evidence type="ECO:0000313" key="2">
    <source>
        <dbReference type="Proteomes" id="UP000632138"/>
    </source>
</evidence>